<dbReference type="SUPFAM" id="SSF53067">
    <property type="entry name" value="Actin-like ATPase domain"/>
    <property type="match status" value="2"/>
</dbReference>
<dbReference type="Proteomes" id="UP000799770">
    <property type="component" value="Unassembled WGS sequence"/>
</dbReference>
<dbReference type="Gene3D" id="3.90.640.10">
    <property type="entry name" value="Actin, Chain A, domain 4"/>
    <property type="match status" value="1"/>
</dbReference>
<dbReference type="InterPro" id="IPR043129">
    <property type="entry name" value="ATPase_NBD"/>
</dbReference>
<protein>
    <submittedName>
        <fullName evidence="3">Actin family</fullName>
    </submittedName>
</protein>
<dbReference type="SMART" id="SM00268">
    <property type="entry name" value="ACTIN"/>
    <property type="match status" value="1"/>
</dbReference>
<dbReference type="InterPro" id="IPR004001">
    <property type="entry name" value="Actin_CS"/>
</dbReference>
<dbReference type="FunFam" id="3.30.420.40:FF:000058">
    <property type="entry name" value="Putative actin-related protein 5"/>
    <property type="match status" value="1"/>
</dbReference>
<dbReference type="EMBL" id="ML977311">
    <property type="protein sequence ID" value="KAF2121728.1"/>
    <property type="molecule type" value="Genomic_DNA"/>
</dbReference>
<dbReference type="AlphaFoldDB" id="A0A6A5ZTT4"/>
<dbReference type="PANTHER" id="PTHR11937">
    <property type="entry name" value="ACTIN"/>
    <property type="match status" value="1"/>
</dbReference>
<keyword evidence="4" id="KW-1185">Reference proteome</keyword>
<dbReference type="PROSITE" id="PS00432">
    <property type="entry name" value="ACTINS_2"/>
    <property type="match status" value="1"/>
</dbReference>
<dbReference type="InterPro" id="IPR004000">
    <property type="entry name" value="Actin"/>
</dbReference>
<evidence type="ECO:0000313" key="3">
    <source>
        <dbReference type="EMBL" id="KAF2121728.1"/>
    </source>
</evidence>
<sequence>MNMPNSSTAPNANEYAGDEVSAIVLDPGYSTTRAGFAGEDVPKSVCPSFYGQIGDDGDSSRYFFGENSIHNPVGDLQIKNPWGSDGIVEDWDTATKIWEYAITSRLTGSKPTDPTKNGLNDANGDAMEVDVEALEQSEKPLEDSPLLMTEPGWNSTKAREKYIELAFEEWGTPAFYLHKTGALAAFASGKASGIVIDVGASHTSVTPVLDGMVLRKGVQKSPLAGNFVSNQIRLSFKQSSPEIPLTPHYLVASKTQVDAGAPAQASYKTFATPPTESFRRHEEERVLTEFKESVVELWPGPGRFSNGTNEEIAKNQPGRPFEMPDGWNQVFSSERFRVAEGLFDASAALTDADSPKPKDEWCIPRLVQQALTHVDADQRPLLLQNIVVTGGSTLLYKFNERLNYEINTIYPSTRNKLIAPGPVVERKYAAWIGGSILASLGSFHQLWISKKEYEEHGSNIVEKRCR</sequence>
<proteinExistence type="inferred from homology"/>
<evidence type="ECO:0000313" key="4">
    <source>
        <dbReference type="Proteomes" id="UP000799770"/>
    </source>
</evidence>
<feature type="region of interest" description="Disordered" evidence="2">
    <location>
        <begin position="305"/>
        <end position="324"/>
    </location>
</feature>
<organism evidence="3 4">
    <name type="scientific">Lophiotrema nucula</name>
    <dbReference type="NCBI Taxonomy" id="690887"/>
    <lineage>
        <taxon>Eukaryota</taxon>
        <taxon>Fungi</taxon>
        <taxon>Dikarya</taxon>
        <taxon>Ascomycota</taxon>
        <taxon>Pezizomycotina</taxon>
        <taxon>Dothideomycetes</taxon>
        <taxon>Pleosporomycetidae</taxon>
        <taxon>Pleosporales</taxon>
        <taxon>Lophiotremataceae</taxon>
        <taxon>Lophiotrema</taxon>
    </lineage>
</organism>
<dbReference type="Gene3D" id="3.30.420.40">
    <property type="match status" value="3"/>
</dbReference>
<accession>A0A6A5ZTT4</accession>
<reference evidence="3" key="1">
    <citation type="journal article" date="2020" name="Stud. Mycol.">
        <title>101 Dothideomycetes genomes: a test case for predicting lifestyles and emergence of pathogens.</title>
        <authorList>
            <person name="Haridas S."/>
            <person name="Albert R."/>
            <person name="Binder M."/>
            <person name="Bloem J."/>
            <person name="Labutti K."/>
            <person name="Salamov A."/>
            <person name="Andreopoulos B."/>
            <person name="Baker S."/>
            <person name="Barry K."/>
            <person name="Bills G."/>
            <person name="Bluhm B."/>
            <person name="Cannon C."/>
            <person name="Castanera R."/>
            <person name="Culley D."/>
            <person name="Daum C."/>
            <person name="Ezra D."/>
            <person name="Gonzalez J."/>
            <person name="Henrissat B."/>
            <person name="Kuo A."/>
            <person name="Liang C."/>
            <person name="Lipzen A."/>
            <person name="Lutzoni F."/>
            <person name="Magnuson J."/>
            <person name="Mondo S."/>
            <person name="Nolan M."/>
            <person name="Ohm R."/>
            <person name="Pangilinan J."/>
            <person name="Park H.-J."/>
            <person name="Ramirez L."/>
            <person name="Alfaro M."/>
            <person name="Sun H."/>
            <person name="Tritt A."/>
            <person name="Yoshinaga Y."/>
            <person name="Zwiers L.-H."/>
            <person name="Turgeon B."/>
            <person name="Goodwin S."/>
            <person name="Spatafora J."/>
            <person name="Crous P."/>
            <person name="Grigoriev I."/>
        </authorList>
    </citation>
    <scope>NUCLEOTIDE SEQUENCE</scope>
    <source>
        <strain evidence="3">CBS 627.86</strain>
    </source>
</reference>
<evidence type="ECO:0000256" key="2">
    <source>
        <dbReference type="SAM" id="MobiDB-lite"/>
    </source>
</evidence>
<dbReference type="Pfam" id="PF00022">
    <property type="entry name" value="Actin"/>
    <property type="match status" value="1"/>
</dbReference>
<dbReference type="OrthoDB" id="5132116at2759"/>
<evidence type="ECO:0000256" key="1">
    <source>
        <dbReference type="RuleBase" id="RU000487"/>
    </source>
</evidence>
<comment type="similarity">
    <text evidence="1">Belongs to the actin family.</text>
</comment>
<name>A0A6A5ZTT4_9PLEO</name>
<gene>
    <name evidence="3" type="ORF">BDV96DRAFT_562214</name>
</gene>
<dbReference type="CDD" id="cd13395">
    <property type="entry name" value="ASKHA_NBD_Arp4_ACTL6-like"/>
    <property type="match status" value="1"/>
</dbReference>